<dbReference type="Proteomes" id="UP000031575">
    <property type="component" value="Unassembled WGS sequence"/>
</dbReference>
<dbReference type="EMBL" id="AWTV01000009">
    <property type="protein sequence ID" value="KIH88409.1"/>
    <property type="molecule type" value="Genomic_DNA"/>
</dbReference>
<proteinExistence type="predicted"/>
<organism evidence="2 3">
    <name type="scientific">Sporothrix brasiliensis 5110</name>
    <dbReference type="NCBI Taxonomy" id="1398154"/>
    <lineage>
        <taxon>Eukaryota</taxon>
        <taxon>Fungi</taxon>
        <taxon>Dikarya</taxon>
        <taxon>Ascomycota</taxon>
        <taxon>Pezizomycotina</taxon>
        <taxon>Sordariomycetes</taxon>
        <taxon>Sordariomycetidae</taxon>
        <taxon>Ophiostomatales</taxon>
        <taxon>Ophiostomataceae</taxon>
        <taxon>Sporothrix</taxon>
    </lineage>
</organism>
<dbReference type="AlphaFoldDB" id="A0A0C2EQ19"/>
<dbReference type="RefSeq" id="XP_040616419.1">
    <property type="nucleotide sequence ID" value="XM_040764955.1"/>
</dbReference>
<feature type="compositionally biased region" description="Basic and acidic residues" evidence="1">
    <location>
        <begin position="756"/>
        <end position="777"/>
    </location>
</feature>
<feature type="compositionally biased region" description="Low complexity" evidence="1">
    <location>
        <begin position="612"/>
        <end position="624"/>
    </location>
</feature>
<evidence type="ECO:0000313" key="2">
    <source>
        <dbReference type="EMBL" id="KIH88409.1"/>
    </source>
</evidence>
<feature type="region of interest" description="Disordered" evidence="1">
    <location>
        <begin position="734"/>
        <end position="797"/>
    </location>
</feature>
<feature type="compositionally biased region" description="Acidic residues" evidence="1">
    <location>
        <begin position="411"/>
        <end position="422"/>
    </location>
</feature>
<dbReference type="GeneID" id="63679876"/>
<feature type="compositionally biased region" description="Basic and acidic residues" evidence="1">
    <location>
        <begin position="388"/>
        <end position="401"/>
    </location>
</feature>
<feature type="compositionally biased region" description="Basic and acidic residues" evidence="1">
    <location>
        <begin position="734"/>
        <end position="747"/>
    </location>
</feature>
<evidence type="ECO:0000313" key="3">
    <source>
        <dbReference type="Proteomes" id="UP000031575"/>
    </source>
</evidence>
<dbReference type="OrthoDB" id="10330107at2759"/>
<feature type="compositionally biased region" description="Gly residues" evidence="1">
    <location>
        <begin position="782"/>
        <end position="797"/>
    </location>
</feature>
<accession>A0A0C2EQ19</accession>
<gene>
    <name evidence="2" type="ORF">SPBR_06699</name>
</gene>
<reference evidence="2 3" key="1">
    <citation type="journal article" date="2014" name="BMC Genomics">
        <title>Comparative genomics of the major fungal agents of human and animal Sporotrichosis: Sporothrix schenckii and Sporothrix brasiliensis.</title>
        <authorList>
            <person name="Teixeira M.M."/>
            <person name="de Almeida L.G."/>
            <person name="Kubitschek-Barreira P."/>
            <person name="Alves F.L."/>
            <person name="Kioshima E.S."/>
            <person name="Abadio A.K."/>
            <person name="Fernandes L."/>
            <person name="Derengowski L.S."/>
            <person name="Ferreira K.S."/>
            <person name="Souza R.C."/>
            <person name="Ruiz J.C."/>
            <person name="de Andrade N.C."/>
            <person name="Paes H.C."/>
            <person name="Nicola A.M."/>
            <person name="Albuquerque P."/>
            <person name="Gerber A.L."/>
            <person name="Martins V.P."/>
            <person name="Peconick L.D."/>
            <person name="Neto A.V."/>
            <person name="Chaucanez C.B."/>
            <person name="Silva P.A."/>
            <person name="Cunha O.L."/>
            <person name="de Oliveira F.F."/>
            <person name="dos Santos T.C."/>
            <person name="Barros A.L."/>
            <person name="Soares M.A."/>
            <person name="de Oliveira L.M."/>
            <person name="Marini M.M."/>
            <person name="Villalobos-Duno H."/>
            <person name="Cunha M.M."/>
            <person name="de Hoog S."/>
            <person name="da Silveira J.F."/>
            <person name="Henrissat B."/>
            <person name="Nino-Vega G.A."/>
            <person name="Cisalpino P.S."/>
            <person name="Mora-Montes H.M."/>
            <person name="Almeida S.R."/>
            <person name="Stajich J.E."/>
            <person name="Lopes-Bezerra L.M."/>
            <person name="Vasconcelos A.T."/>
            <person name="Felipe M.S."/>
        </authorList>
    </citation>
    <scope>NUCLEOTIDE SEQUENCE [LARGE SCALE GENOMIC DNA]</scope>
    <source>
        <strain evidence="2 3">5110</strain>
    </source>
</reference>
<dbReference type="VEuPathDB" id="FungiDB:SPBR_06699"/>
<name>A0A0C2EQ19_9PEZI</name>
<feature type="region of interest" description="Disordered" evidence="1">
    <location>
        <begin position="196"/>
        <end position="247"/>
    </location>
</feature>
<evidence type="ECO:0000256" key="1">
    <source>
        <dbReference type="SAM" id="MobiDB-lite"/>
    </source>
</evidence>
<protein>
    <submittedName>
        <fullName evidence="2">Uncharacterized protein</fullName>
    </submittedName>
</protein>
<sequence>MPFVHDEGAEWRAQGRYALSDYLYIRPYNFHNLEEFLDGLERRYDVVQALAGEQNDTVRIWHCLNMLEEADPHWENRLHAFRSKRMPKTKKKKKKLEKVEWELIQNWDDFVRLMIYRGGKMQFRPPADDEEVGLYAAAMTEHSGNNSAVNPTPVDKQALDEQVVERQLPIRSAAEAAKPLAEENNMDETADALGKYRNPMSKAPTEVNGTTAKDTPNKTEATETSKLDSQQTIGDTAKRGRSVGKEDTIRTSVTEPYETTATSYKLEGDDEDYDDYGDHDGPNGGYADDVNYEDVDVDGPGDRNEEDMVLINGEIRYQIPGYALRKKPRHTLISAPRVVIKNFFRSKFPGCPRCPECRCQHPTKLYMLCSFCDFCHVGGDAECYHQHPELRGTRPTKDKYRQASSPVPDTEPQDETFSESDVDTVKGVNDSNKQIRSADSIEDLACSLDAYVVIEKDTIHQDSTNKQFVFTDGAATSTSGKPSATAKVNCTVDLPVRTKTNEGHNMALGIAKPPATKQAGQAVQSHNATDVISKLTERLETASTSVPESAFVPTPVPAMSAPVAVEQAPTPALPAPKTAAPTTSNGDEGGARLNPENLSRVPHDQTHRRWASMSSLTTSSSGTSLVAFRRRRTDQAKKKAAVRTAAAKEAAAAKAVVANLITKTAAAKKAVTENRIATDTLLFDSDAWRTNGELPVQDNAARLALLVPEQRKQDAEFAARIAERQLRKAQHKATDEAQRLAREEQRIINKKTKAAQKRERQWEQRRERQEEKQREQKMIGNGTTGTGTGTGTGTERS</sequence>
<comment type="caution">
    <text evidence="2">The sequence shown here is derived from an EMBL/GenBank/DDBJ whole genome shotgun (WGS) entry which is preliminary data.</text>
</comment>
<feature type="region of interest" description="Disordered" evidence="1">
    <location>
        <begin position="388"/>
        <end position="424"/>
    </location>
</feature>
<feature type="compositionally biased region" description="Basic and acidic residues" evidence="1">
    <location>
        <begin position="215"/>
        <end position="226"/>
    </location>
</feature>
<feature type="region of interest" description="Disordered" evidence="1">
    <location>
        <begin position="571"/>
        <end position="624"/>
    </location>
</feature>
<dbReference type="HOGENOM" id="CLU_352725_0_0_1"/>
<keyword evidence="3" id="KW-1185">Reference proteome</keyword>